<dbReference type="Gene3D" id="3.40.50.880">
    <property type="match status" value="1"/>
</dbReference>
<feature type="active site" description="Charge relay system" evidence="10 11">
    <location>
        <position position="169"/>
    </location>
</feature>
<dbReference type="GO" id="GO:0036381">
    <property type="term" value="F:pyridoxal 5'-phosphate synthase (glutamine hydrolysing) activity"/>
    <property type="evidence" value="ECO:0007669"/>
    <property type="project" value="UniProtKB-UniRule"/>
</dbReference>
<keyword evidence="3 10" id="KW-0663">Pyridoxal phosphate</keyword>
<evidence type="ECO:0000256" key="1">
    <source>
        <dbReference type="ARBA" id="ARBA00008345"/>
    </source>
</evidence>
<dbReference type="EC" id="4.3.3.6" evidence="10"/>
<evidence type="ECO:0000256" key="6">
    <source>
        <dbReference type="ARBA" id="ARBA00047992"/>
    </source>
</evidence>
<dbReference type="FunFam" id="3.40.50.880:FF:000010">
    <property type="entry name" value="uncharacterized protein LOC100176842 isoform X2"/>
    <property type="match status" value="1"/>
</dbReference>
<dbReference type="InterPro" id="IPR029062">
    <property type="entry name" value="Class_I_gatase-like"/>
</dbReference>
<dbReference type="AlphaFoldDB" id="A0A328U054"/>
<dbReference type="SUPFAM" id="SSF52317">
    <property type="entry name" value="Class I glutamine amidotransferase-like"/>
    <property type="match status" value="1"/>
</dbReference>
<dbReference type="GO" id="GO:0004359">
    <property type="term" value="F:glutaminase activity"/>
    <property type="evidence" value="ECO:0007669"/>
    <property type="project" value="UniProtKB-UniRule"/>
</dbReference>
<comment type="catalytic activity">
    <reaction evidence="7 10">
        <text>L-glutamine + H2O = L-glutamate + NH4(+)</text>
        <dbReference type="Rhea" id="RHEA:15889"/>
        <dbReference type="ChEBI" id="CHEBI:15377"/>
        <dbReference type="ChEBI" id="CHEBI:28938"/>
        <dbReference type="ChEBI" id="CHEBI:29985"/>
        <dbReference type="ChEBI" id="CHEBI:58359"/>
        <dbReference type="EC" id="3.5.1.2"/>
    </reaction>
</comment>
<reference evidence="13 14" key="1">
    <citation type="submission" date="2018-06" db="EMBL/GenBank/DDBJ databases">
        <title>Paenibacillus montanisoli sp. nov., isolated from mountain area soil.</title>
        <authorList>
            <person name="Wu M."/>
        </authorList>
    </citation>
    <scope>NUCLEOTIDE SEQUENCE [LARGE SCALE GENOMIC DNA]</scope>
    <source>
        <strain evidence="13 14">RA17</strain>
    </source>
</reference>
<evidence type="ECO:0000313" key="13">
    <source>
        <dbReference type="EMBL" id="RAP73344.1"/>
    </source>
</evidence>
<dbReference type="PANTHER" id="PTHR31559">
    <property type="entry name" value="PYRIDOXAL 5'-PHOSPHATE SYNTHASE SUBUNIT SNO"/>
    <property type="match status" value="1"/>
</dbReference>
<comment type="pathway">
    <text evidence="10">Cofactor biosynthesis; pyridoxal 5'-phosphate biosynthesis.</text>
</comment>
<keyword evidence="14" id="KW-1185">Reference proteome</keyword>
<feature type="active site" description="Nucleophile" evidence="10 11">
    <location>
        <position position="78"/>
    </location>
</feature>
<feature type="active site" description="Charge relay system" evidence="10 11">
    <location>
        <position position="171"/>
    </location>
</feature>
<dbReference type="PROSITE" id="PS51130">
    <property type="entry name" value="PDXT_SNO_2"/>
    <property type="match status" value="1"/>
</dbReference>
<comment type="subunit">
    <text evidence="9 10">In the presence of PdxS, forms a dodecamer of heterodimers. Only shows activity in the heterodimer.</text>
</comment>
<evidence type="ECO:0000256" key="8">
    <source>
        <dbReference type="ARBA" id="ARBA00054599"/>
    </source>
</evidence>
<evidence type="ECO:0000256" key="3">
    <source>
        <dbReference type="ARBA" id="ARBA00022898"/>
    </source>
</evidence>
<dbReference type="NCBIfam" id="TIGR03800">
    <property type="entry name" value="PLP_synth_Pdx2"/>
    <property type="match status" value="1"/>
</dbReference>
<dbReference type="EC" id="3.5.1.2" evidence="10"/>
<evidence type="ECO:0000256" key="11">
    <source>
        <dbReference type="PIRSR" id="PIRSR005639-1"/>
    </source>
</evidence>
<evidence type="ECO:0000256" key="9">
    <source>
        <dbReference type="ARBA" id="ARBA00064749"/>
    </source>
</evidence>
<feature type="binding site" evidence="10 12">
    <location>
        <position position="105"/>
    </location>
    <ligand>
        <name>L-glutamine</name>
        <dbReference type="ChEBI" id="CHEBI:58359"/>
    </ligand>
</feature>
<evidence type="ECO:0000256" key="5">
    <source>
        <dbReference type="ARBA" id="ARBA00023239"/>
    </source>
</evidence>
<dbReference type="InterPro" id="IPR021196">
    <property type="entry name" value="PdxT/SNO_CS"/>
</dbReference>
<dbReference type="GO" id="GO:0005829">
    <property type="term" value="C:cytosol"/>
    <property type="evidence" value="ECO:0007669"/>
    <property type="project" value="TreeGrafter"/>
</dbReference>
<evidence type="ECO:0000256" key="10">
    <source>
        <dbReference type="HAMAP-Rule" id="MF_01615"/>
    </source>
</evidence>
<dbReference type="PROSITE" id="PS51274">
    <property type="entry name" value="GATASE_COBBQ"/>
    <property type="match status" value="1"/>
</dbReference>
<dbReference type="PIRSF" id="PIRSF005639">
    <property type="entry name" value="Glut_amidoT_SNO"/>
    <property type="match status" value="1"/>
</dbReference>
<comment type="caution">
    <text evidence="13">The sequence shown here is derived from an EMBL/GenBank/DDBJ whole genome shotgun (WGS) entry which is preliminary data.</text>
</comment>
<keyword evidence="2 10" id="KW-0378">Hydrolase</keyword>
<accession>A0A328U054</accession>
<gene>
    <name evidence="10" type="primary">pdxT</name>
    <name evidence="13" type="ORF">DL346_26880</name>
</gene>
<evidence type="ECO:0000256" key="2">
    <source>
        <dbReference type="ARBA" id="ARBA00022801"/>
    </source>
</evidence>
<dbReference type="EMBL" id="QLUW01000007">
    <property type="protein sequence ID" value="RAP73344.1"/>
    <property type="molecule type" value="Genomic_DNA"/>
</dbReference>
<dbReference type="GO" id="GO:1903600">
    <property type="term" value="C:glutaminase complex"/>
    <property type="evidence" value="ECO:0007669"/>
    <property type="project" value="TreeGrafter"/>
</dbReference>
<evidence type="ECO:0000256" key="7">
    <source>
        <dbReference type="ARBA" id="ARBA00049534"/>
    </source>
</evidence>
<keyword evidence="4 10" id="KW-0315">Glutamine amidotransferase</keyword>
<dbReference type="UniPathway" id="UPA00245"/>
<sequence length="196" mass="21138">MKIGVLALQGAVAEHIRSIEAAGGEGVAVKRTEQLQELDGLIIPGGESTTIGKLMRKYGFVDAIRGFSAQGKPIFGTCAGLIVLADRIEGQEDAHLQLMDMTVARNAFGRQRESFETDLDIKGINEPVRAVFIRAPLIKEVSPSVDVLSTYNGEIVTARQGHLLASSYHPELTDDYRLHAYFLDMAKEAAAAAAKA</sequence>
<dbReference type="PANTHER" id="PTHR31559:SF0">
    <property type="entry name" value="PYRIDOXAL 5'-PHOSPHATE SYNTHASE SUBUNIT SNO1-RELATED"/>
    <property type="match status" value="1"/>
</dbReference>
<dbReference type="Pfam" id="PF01174">
    <property type="entry name" value="SNO"/>
    <property type="match status" value="1"/>
</dbReference>
<name>A0A328U054_9BACL</name>
<evidence type="ECO:0000313" key="14">
    <source>
        <dbReference type="Proteomes" id="UP000249260"/>
    </source>
</evidence>
<dbReference type="HAMAP" id="MF_01615">
    <property type="entry name" value="PdxT"/>
    <property type="match status" value="1"/>
</dbReference>
<keyword evidence="5 10" id="KW-0456">Lyase</keyword>
<organism evidence="13 14">
    <name type="scientific">Paenibacillus montanisoli</name>
    <dbReference type="NCBI Taxonomy" id="2081970"/>
    <lineage>
        <taxon>Bacteria</taxon>
        <taxon>Bacillati</taxon>
        <taxon>Bacillota</taxon>
        <taxon>Bacilli</taxon>
        <taxon>Bacillales</taxon>
        <taxon>Paenibacillaceae</taxon>
        <taxon>Paenibacillus</taxon>
    </lineage>
</organism>
<evidence type="ECO:0000256" key="4">
    <source>
        <dbReference type="ARBA" id="ARBA00022962"/>
    </source>
</evidence>
<feature type="binding site" evidence="10 12">
    <location>
        <begin position="46"/>
        <end position="48"/>
    </location>
    <ligand>
        <name>L-glutamine</name>
        <dbReference type="ChEBI" id="CHEBI:58359"/>
    </ligand>
</feature>
<dbReference type="Proteomes" id="UP000249260">
    <property type="component" value="Unassembled WGS sequence"/>
</dbReference>
<dbReference type="PROSITE" id="PS01236">
    <property type="entry name" value="PDXT_SNO_1"/>
    <property type="match status" value="1"/>
</dbReference>
<dbReference type="GO" id="GO:0008614">
    <property type="term" value="P:pyridoxine metabolic process"/>
    <property type="evidence" value="ECO:0007669"/>
    <property type="project" value="TreeGrafter"/>
</dbReference>
<proteinExistence type="inferred from homology"/>
<evidence type="ECO:0000256" key="12">
    <source>
        <dbReference type="PIRSR" id="PIRSR005639-2"/>
    </source>
</evidence>
<dbReference type="CDD" id="cd01749">
    <property type="entry name" value="GATase1_PB"/>
    <property type="match status" value="1"/>
</dbReference>
<dbReference type="GO" id="GO:0006543">
    <property type="term" value="P:L-glutamine catabolic process"/>
    <property type="evidence" value="ECO:0007669"/>
    <property type="project" value="UniProtKB-UniRule"/>
</dbReference>
<dbReference type="InterPro" id="IPR002161">
    <property type="entry name" value="PdxT/SNO"/>
</dbReference>
<dbReference type="OrthoDB" id="9810320at2"/>
<dbReference type="RefSeq" id="WP_112885485.1">
    <property type="nucleotide sequence ID" value="NZ_QLUW01000007.1"/>
</dbReference>
<protein>
    <recommendedName>
        <fullName evidence="10">Pyridoxal 5'-phosphate synthase subunit PdxT</fullName>
        <ecNumber evidence="10">4.3.3.6</ecNumber>
    </recommendedName>
    <alternativeName>
        <fullName evidence="10">Pdx2</fullName>
    </alternativeName>
    <alternativeName>
        <fullName evidence="10">Pyridoxal 5'-phosphate synthase glutaminase subunit</fullName>
        <ecNumber evidence="10">3.5.1.2</ecNumber>
    </alternativeName>
</protein>
<feature type="binding site" evidence="10 12">
    <location>
        <begin position="133"/>
        <end position="134"/>
    </location>
    <ligand>
        <name>L-glutamine</name>
        <dbReference type="ChEBI" id="CHEBI:58359"/>
    </ligand>
</feature>
<comment type="catalytic activity">
    <reaction evidence="6 10">
        <text>aldehydo-D-ribose 5-phosphate + D-glyceraldehyde 3-phosphate + L-glutamine = pyridoxal 5'-phosphate + L-glutamate + phosphate + 3 H2O + H(+)</text>
        <dbReference type="Rhea" id="RHEA:31507"/>
        <dbReference type="ChEBI" id="CHEBI:15377"/>
        <dbReference type="ChEBI" id="CHEBI:15378"/>
        <dbReference type="ChEBI" id="CHEBI:29985"/>
        <dbReference type="ChEBI" id="CHEBI:43474"/>
        <dbReference type="ChEBI" id="CHEBI:58273"/>
        <dbReference type="ChEBI" id="CHEBI:58359"/>
        <dbReference type="ChEBI" id="CHEBI:59776"/>
        <dbReference type="ChEBI" id="CHEBI:597326"/>
        <dbReference type="EC" id="4.3.3.6"/>
    </reaction>
</comment>
<dbReference type="PROSITE" id="PS51273">
    <property type="entry name" value="GATASE_TYPE_1"/>
    <property type="match status" value="1"/>
</dbReference>
<dbReference type="GO" id="GO:0042823">
    <property type="term" value="P:pyridoxal phosphate biosynthetic process"/>
    <property type="evidence" value="ECO:0007669"/>
    <property type="project" value="UniProtKB-UniRule"/>
</dbReference>
<comment type="function">
    <text evidence="8 10">Catalyzes the hydrolysis of glutamine to glutamate and ammonia as part of the biosynthesis of pyridoxal 5'-phosphate. The resulting ammonia molecule is channeled to the active site of PdxS.</text>
</comment>
<comment type="similarity">
    <text evidence="1 10">Belongs to the glutaminase PdxT/SNO family.</text>
</comment>